<keyword evidence="2" id="KW-1185">Reference proteome</keyword>
<dbReference type="Proteomes" id="UP001172386">
    <property type="component" value="Unassembled WGS sequence"/>
</dbReference>
<comment type="caution">
    <text evidence="1">The sequence shown here is derived from an EMBL/GenBank/DDBJ whole genome shotgun (WGS) entry which is preliminary data.</text>
</comment>
<reference evidence="1" key="1">
    <citation type="submission" date="2022-10" db="EMBL/GenBank/DDBJ databases">
        <title>Culturing micro-colonial fungi from biological soil crusts in the Mojave desert and describing Neophaeococcomyces mojavensis, and introducing the new genera and species Taxawa tesnikishii.</title>
        <authorList>
            <person name="Kurbessoian T."/>
            <person name="Stajich J.E."/>
        </authorList>
    </citation>
    <scope>NUCLEOTIDE SEQUENCE</scope>
    <source>
        <strain evidence="1">JES_112</strain>
    </source>
</reference>
<dbReference type="EMBL" id="JAPDRQ010000012">
    <property type="protein sequence ID" value="KAJ9662868.1"/>
    <property type="molecule type" value="Genomic_DNA"/>
</dbReference>
<accession>A0ACC3AIB7</accession>
<sequence>MSDSKYSLETTSGTTTSWLPLTTVYPIVNGCDQLFRQIPEGLLGYDPNYGKTIDPRYSCAPPQATAWWEQLNGNTQTYNGNIEIGPVTCPQSWRVVQTSIKDSVSTYSIGYQRGDGQLGNPVVNIVGGYPTVDYAFGCMSTVTPGQTLTYRNASGTTTTSMSVTSFVLAIALVGMNKPTAVSSNSSALASATASPILPTATSGAAISESSSSGLSNGAKAGIGIGVTIGVIGIIALVIAMFILRRSRKRNDPAMTNEKQEQLWQHNGSGGRVFPSSGLSPYDRVQFQPKSELHSTTWSETNARGVPIEIDGRHRLQEMEVPDRKY</sequence>
<name>A0ACC3AIB7_9EURO</name>
<evidence type="ECO:0000313" key="2">
    <source>
        <dbReference type="Proteomes" id="UP001172386"/>
    </source>
</evidence>
<gene>
    <name evidence="1" type="ORF">H2198_001096</name>
</gene>
<organism evidence="1 2">
    <name type="scientific">Neophaeococcomyces mojaviensis</name>
    <dbReference type="NCBI Taxonomy" id="3383035"/>
    <lineage>
        <taxon>Eukaryota</taxon>
        <taxon>Fungi</taxon>
        <taxon>Dikarya</taxon>
        <taxon>Ascomycota</taxon>
        <taxon>Pezizomycotina</taxon>
        <taxon>Eurotiomycetes</taxon>
        <taxon>Chaetothyriomycetidae</taxon>
        <taxon>Chaetothyriales</taxon>
        <taxon>Chaetothyriales incertae sedis</taxon>
        <taxon>Neophaeococcomyces</taxon>
    </lineage>
</organism>
<evidence type="ECO:0000313" key="1">
    <source>
        <dbReference type="EMBL" id="KAJ9662868.1"/>
    </source>
</evidence>
<proteinExistence type="predicted"/>
<protein>
    <submittedName>
        <fullName evidence="1">Uncharacterized protein</fullName>
    </submittedName>
</protein>